<keyword evidence="4" id="KW-0804">Transcription</keyword>
<dbReference type="AlphaFoldDB" id="A0A428P3N8"/>
<gene>
    <name evidence="8" type="ORF">CEP54_013300</name>
</gene>
<organism evidence="8 9">
    <name type="scientific">Fusarium duplospermum</name>
    <dbReference type="NCBI Taxonomy" id="1325734"/>
    <lineage>
        <taxon>Eukaryota</taxon>
        <taxon>Fungi</taxon>
        <taxon>Dikarya</taxon>
        <taxon>Ascomycota</taxon>
        <taxon>Pezizomycotina</taxon>
        <taxon>Sordariomycetes</taxon>
        <taxon>Hypocreomycetidae</taxon>
        <taxon>Hypocreales</taxon>
        <taxon>Nectriaceae</taxon>
        <taxon>Fusarium</taxon>
        <taxon>Fusarium solani species complex</taxon>
    </lineage>
</organism>
<dbReference type="InterPro" id="IPR036864">
    <property type="entry name" value="Zn2-C6_fun-type_DNA-bd_sf"/>
</dbReference>
<keyword evidence="5" id="KW-0539">Nucleus</keyword>
<accession>A0A428P3N8</accession>
<name>A0A428P3N8_9HYPO</name>
<keyword evidence="2" id="KW-0479">Metal-binding</keyword>
<dbReference type="OrthoDB" id="2740448at2759"/>
<evidence type="ECO:0000256" key="2">
    <source>
        <dbReference type="ARBA" id="ARBA00022723"/>
    </source>
</evidence>
<dbReference type="InterPro" id="IPR007219">
    <property type="entry name" value="XnlR_reg_dom"/>
</dbReference>
<evidence type="ECO:0000256" key="6">
    <source>
        <dbReference type="SAM" id="MobiDB-lite"/>
    </source>
</evidence>
<keyword evidence="3" id="KW-0805">Transcription regulation</keyword>
<dbReference type="CDD" id="cd00067">
    <property type="entry name" value="GAL4"/>
    <property type="match status" value="1"/>
</dbReference>
<reference evidence="8 9" key="1">
    <citation type="submission" date="2017-06" db="EMBL/GenBank/DDBJ databases">
        <title>Comparative genomic analysis of Ambrosia Fusariam Clade fungi.</title>
        <authorList>
            <person name="Stajich J.E."/>
            <person name="Carrillo J."/>
            <person name="Kijimoto T."/>
            <person name="Eskalen A."/>
            <person name="O'Donnell K."/>
            <person name="Kasson M."/>
        </authorList>
    </citation>
    <scope>NUCLEOTIDE SEQUENCE [LARGE SCALE GENOMIC DNA]</scope>
    <source>
        <strain evidence="8 9">NRRL62584</strain>
    </source>
</reference>
<dbReference type="STRING" id="1325734.A0A428P3N8"/>
<feature type="domain" description="Zn(2)-C6 fungal-type" evidence="7">
    <location>
        <begin position="5"/>
        <end position="37"/>
    </location>
</feature>
<dbReference type="GO" id="GO:0005634">
    <property type="term" value="C:nucleus"/>
    <property type="evidence" value="ECO:0007669"/>
    <property type="project" value="UniProtKB-SubCell"/>
</dbReference>
<dbReference type="SUPFAM" id="SSF57701">
    <property type="entry name" value="Zn2/Cys6 DNA-binding domain"/>
    <property type="match status" value="1"/>
</dbReference>
<dbReference type="InterPro" id="IPR001138">
    <property type="entry name" value="Zn2Cys6_DnaBD"/>
</dbReference>
<dbReference type="GO" id="GO:0008270">
    <property type="term" value="F:zinc ion binding"/>
    <property type="evidence" value="ECO:0007669"/>
    <property type="project" value="InterPro"/>
</dbReference>
<dbReference type="GO" id="GO:0006351">
    <property type="term" value="P:DNA-templated transcription"/>
    <property type="evidence" value="ECO:0007669"/>
    <property type="project" value="InterPro"/>
</dbReference>
<comment type="subcellular location">
    <subcellularLocation>
        <location evidence="1">Nucleus</location>
    </subcellularLocation>
</comment>
<evidence type="ECO:0000313" key="8">
    <source>
        <dbReference type="EMBL" id="RSL47609.1"/>
    </source>
</evidence>
<dbReference type="Pfam" id="PF00172">
    <property type="entry name" value="Zn_clus"/>
    <property type="match status" value="1"/>
</dbReference>
<sequence length="536" mass="61321">MPRRACYACRSSKVRCKLQGDEAGCQRCVTRQIHCSYMYKSQPSSRSDVIPSSPWTSSEQSGFEPPPMRQANQDYRMEGGTLGLDVGKGRPEDLLREGEFTHSLILLYFSNFSDIHFMFDEELFLADFSTSQIPKVILYSIMALSIRFSMAPFTEDLPPCHRGELLFKHARSLLVEDFDWPSVPTIQAYLLLSTYKLAFGGSRQAYVYLGFAANMLRALRLLDISEGESSVSVETHRRLICTMALMDRLISFPLRLTPHFSRRDKIPPMLHDDEFLALKRGRANQATRTHPNPQDVSVSQEIMSLSEILAELYEMFQDGQDDVTQVLSRFIRHSSTRNGSLLWTPSNISNHLSHDTLRQFAYMHMLYHHIGQLVHFKALKPTFAQSQVQRESAAECHGHANSIAVIVETLWDEATFDLHNFSIGKILTTSVVVYAHALLEASTTDAIQQLHDQITILTGCISRIQNHTRMFIWVHQHLESFVNMFSRDKSVWAKVFDDNPHLLRQMLYLGSYYERFDPRTAGRRIGIEALVESTLV</sequence>
<evidence type="ECO:0000256" key="3">
    <source>
        <dbReference type="ARBA" id="ARBA00023015"/>
    </source>
</evidence>
<evidence type="ECO:0000256" key="5">
    <source>
        <dbReference type="ARBA" id="ARBA00023242"/>
    </source>
</evidence>
<dbReference type="Pfam" id="PF04082">
    <property type="entry name" value="Fungal_trans"/>
    <property type="match status" value="1"/>
</dbReference>
<dbReference type="InterPro" id="IPR050815">
    <property type="entry name" value="TF_fung"/>
</dbReference>
<dbReference type="Gene3D" id="4.10.240.10">
    <property type="entry name" value="Zn(2)-C6 fungal-type DNA-binding domain"/>
    <property type="match status" value="1"/>
</dbReference>
<proteinExistence type="predicted"/>
<dbReference type="CDD" id="cd12148">
    <property type="entry name" value="fungal_TF_MHR"/>
    <property type="match status" value="1"/>
</dbReference>
<protein>
    <recommendedName>
        <fullName evidence="7">Zn(2)-C6 fungal-type domain-containing protein</fullName>
    </recommendedName>
</protein>
<dbReference type="PANTHER" id="PTHR47338:SF16">
    <property type="entry name" value="TRANSCRIPTION FACTOR, PUTATIVE (AFU_ORTHOLOGUE AFUA_2G09360)-RELATED"/>
    <property type="match status" value="1"/>
</dbReference>
<dbReference type="PROSITE" id="PS50048">
    <property type="entry name" value="ZN2_CY6_FUNGAL_2"/>
    <property type="match status" value="1"/>
</dbReference>
<dbReference type="EMBL" id="NKCI01000213">
    <property type="protein sequence ID" value="RSL47609.1"/>
    <property type="molecule type" value="Genomic_DNA"/>
</dbReference>
<dbReference type="PROSITE" id="PS00463">
    <property type="entry name" value="ZN2_CY6_FUNGAL_1"/>
    <property type="match status" value="1"/>
</dbReference>
<keyword evidence="9" id="KW-1185">Reference proteome</keyword>
<evidence type="ECO:0000256" key="4">
    <source>
        <dbReference type="ARBA" id="ARBA00023163"/>
    </source>
</evidence>
<dbReference type="GO" id="GO:0003677">
    <property type="term" value="F:DNA binding"/>
    <property type="evidence" value="ECO:0007669"/>
    <property type="project" value="InterPro"/>
</dbReference>
<feature type="region of interest" description="Disordered" evidence="6">
    <location>
        <begin position="42"/>
        <end position="72"/>
    </location>
</feature>
<comment type="caution">
    <text evidence="8">The sequence shown here is derived from an EMBL/GenBank/DDBJ whole genome shotgun (WGS) entry which is preliminary data.</text>
</comment>
<evidence type="ECO:0000259" key="7">
    <source>
        <dbReference type="PROSITE" id="PS50048"/>
    </source>
</evidence>
<evidence type="ECO:0000313" key="9">
    <source>
        <dbReference type="Proteomes" id="UP000288168"/>
    </source>
</evidence>
<evidence type="ECO:0000256" key="1">
    <source>
        <dbReference type="ARBA" id="ARBA00004123"/>
    </source>
</evidence>
<dbReference type="PANTHER" id="PTHR47338">
    <property type="entry name" value="ZN(II)2CYS6 TRANSCRIPTION FACTOR (EUROFUNG)-RELATED"/>
    <property type="match status" value="1"/>
</dbReference>
<dbReference type="GO" id="GO:0000981">
    <property type="term" value="F:DNA-binding transcription factor activity, RNA polymerase II-specific"/>
    <property type="evidence" value="ECO:0007669"/>
    <property type="project" value="InterPro"/>
</dbReference>
<dbReference type="Proteomes" id="UP000288168">
    <property type="component" value="Unassembled WGS sequence"/>
</dbReference>